<evidence type="ECO:0000313" key="3">
    <source>
        <dbReference type="Proteomes" id="UP000735302"/>
    </source>
</evidence>
<comment type="caution">
    <text evidence="2">The sequence shown here is derived from an EMBL/GenBank/DDBJ whole genome shotgun (WGS) entry which is preliminary data.</text>
</comment>
<keyword evidence="1" id="KW-1133">Transmembrane helix</keyword>
<gene>
    <name evidence="2" type="ORF">PoB_004500000</name>
</gene>
<keyword evidence="1" id="KW-0812">Transmembrane</keyword>
<feature type="transmembrane region" description="Helical" evidence="1">
    <location>
        <begin position="54"/>
        <end position="76"/>
    </location>
</feature>
<evidence type="ECO:0000256" key="1">
    <source>
        <dbReference type="SAM" id="Phobius"/>
    </source>
</evidence>
<accession>A0AAV4BHD4</accession>
<organism evidence="2 3">
    <name type="scientific">Plakobranchus ocellatus</name>
    <dbReference type="NCBI Taxonomy" id="259542"/>
    <lineage>
        <taxon>Eukaryota</taxon>
        <taxon>Metazoa</taxon>
        <taxon>Spiralia</taxon>
        <taxon>Lophotrochozoa</taxon>
        <taxon>Mollusca</taxon>
        <taxon>Gastropoda</taxon>
        <taxon>Heterobranchia</taxon>
        <taxon>Euthyneura</taxon>
        <taxon>Panpulmonata</taxon>
        <taxon>Sacoglossa</taxon>
        <taxon>Placobranchoidea</taxon>
        <taxon>Plakobranchidae</taxon>
        <taxon>Plakobranchus</taxon>
    </lineage>
</organism>
<proteinExistence type="predicted"/>
<sequence>MLQRHICHQGTVCMCHDFCYIHLLLDKLDSGDGHLCDLLNPILDTSMTRWTSTAFLSAIVLVIIALSSVSIASSTVTSVTAQTPLCCLGCCPHMHVYRHGRLLIAGVTVGSNPHTYDICRRKGPLCLYCLHGSPSPQVRDLSPLGLLELWWPRSPHERHLSPKGVLGLSRPEMCG</sequence>
<dbReference type="EMBL" id="BLXT01004960">
    <property type="protein sequence ID" value="GFO18495.1"/>
    <property type="molecule type" value="Genomic_DNA"/>
</dbReference>
<keyword evidence="1" id="KW-0472">Membrane</keyword>
<dbReference type="AlphaFoldDB" id="A0AAV4BHD4"/>
<evidence type="ECO:0000313" key="2">
    <source>
        <dbReference type="EMBL" id="GFO18495.1"/>
    </source>
</evidence>
<reference evidence="2 3" key="1">
    <citation type="journal article" date="2021" name="Elife">
        <title>Chloroplast acquisition without the gene transfer in kleptoplastic sea slugs, Plakobranchus ocellatus.</title>
        <authorList>
            <person name="Maeda T."/>
            <person name="Takahashi S."/>
            <person name="Yoshida T."/>
            <person name="Shimamura S."/>
            <person name="Takaki Y."/>
            <person name="Nagai Y."/>
            <person name="Toyoda A."/>
            <person name="Suzuki Y."/>
            <person name="Arimoto A."/>
            <person name="Ishii H."/>
            <person name="Satoh N."/>
            <person name="Nishiyama T."/>
            <person name="Hasebe M."/>
            <person name="Maruyama T."/>
            <person name="Minagawa J."/>
            <person name="Obokata J."/>
            <person name="Shigenobu S."/>
        </authorList>
    </citation>
    <scope>NUCLEOTIDE SEQUENCE [LARGE SCALE GENOMIC DNA]</scope>
</reference>
<protein>
    <submittedName>
        <fullName evidence="2">Uncharacterized protein</fullName>
    </submittedName>
</protein>
<keyword evidence="3" id="KW-1185">Reference proteome</keyword>
<name>A0AAV4BHD4_9GAST</name>
<dbReference type="Proteomes" id="UP000735302">
    <property type="component" value="Unassembled WGS sequence"/>
</dbReference>